<evidence type="ECO:0000313" key="1">
    <source>
        <dbReference type="EMBL" id="KAG8170698.1"/>
    </source>
</evidence>
<organism evidence="1 2">
    <name type="scientific">Oedothorax gibbosus</name>
    <dbReference type="NCBI Taxonomy" id="931172"/>
    <lineage>
        <taxon>Eukaryota</taxon>
        <taxon>Metazoa</taxon>
        <taxon>Ecdysozoa</taxon>
        <taxon>Arthropoda</taxon>
        <taxon>Chelicerata</taxon>
        <taxon>Arachnida</taxon>
        <taxon>Araneae</taxon>
        <taxon>Araneomorphae</taxon>
        <taxon>Entelegynae</taxon>
        <taxon>Araneoidea</taxon>
        <taxon>Linyphiidae</taxon>
        <taxon>Erigoninae</taxon>
        <taxon>Oedothorax</taxon>
    </lineage>
</organism>
<evidence type="ECO:0000313" key="2">
    <source>
        <dbReference type="Proteomes" id="UP000827092"/>
    </source>
</evidence>
<comment type="caution">
    <text evidence="1">The sequence shown here is derived from an EMBL/GenBank/DDBJ whole genome shotgun (WGS) entry which is preliminary data.</text>
</comment>
<name>A0AAV6TG28_9ARAC</name>
<dbReference type="AlphaFoldDB" id="A0AAV6TG28"/>
<dbReference type="EMBL" id="JAFNEN010005013">
    <property type="protein sequence ID" value="KAG8170698.1"/>
    <property type="molecule type" value="Genomic_DNA"/>
</dbReference>
<accession>A0AAV6TG28</accession>
<keyword evidence="2" id="KW-1185">Reference proteome</keyword>
<gene>
    <name evidence="1" type="ORF">JTE90_029127</name>
</gene>
<sequence>MPPKEVTTHVPAKFAGVFFPTSRQELYDLKNYVRVRDESSDSPTWVLPEEPSLMYLPEPLFDAKRLRSRQ</sequence>
<reference evidence="1 2" key="1">
    <citation type="journal article" date="2022" name="Nat. Ecol. Evol.">
        <title>A masculinizing supergene underlies an exaggerated male reproductive morph in a spider.</title>
        <authorList>
            <person name="Hendrickx F."/>
            <person name="De Corte Z."/>
            <person name="Sonet G."/>
            <person name="Van Belleghem S.M."/>
            <person name="Kostlbacher S."/>
            <person name="Vangestel C."/>
        </authorList>
    </citation>
    <scope>NUCLEOTIDE SEQUENCE [LARGE SCALE GENOMIC DNA]</scope>
    <source>
        <strain evidence="1">W744_W776</strain>
    </source>
</reference>
<protein>
    <submittedName>
        <fullName evidence="1">Uncharacterized protein</fullName>
    </submittedName>
</protein>
<dbReference type="Proteomes" id="UP000827092">
    <property type="component" value="Unassembled WGS sequence"/>
</dbReference>
<proteinExistence type="predicted"/>